<keyword evidence="2" id="KW-1185">Reference proteome</keyword>
<reference evidence="1 2" key="1">
    <citation type="journal article" date="2023" name="Int. J. Mol. Sci.">
        <title>De Novo Assembly and Annotation of 11 Diverse Shrub Willow (Salix) Genomes Reveals Novel Gene Organization in Sex-Linked Regions.</title>
        <authorList>
            <person name="Hyden B."/>
            <person name="Feng K."/>
            <person name="Yates T.B."/>
            <person name="Jawdy S."/>
            <person name="Cereghino C."/>
            <person name="Smart L.B."/>
            <person name="Muchero W."/>
        </authorList>
    </citation>
    <scope>NUCLEOTIDE SEQUENCE [LARGE SCALE GENOMIC DNA]</scope>
    <source>
        <tissue evidence="1">Shoot tip</tissue>
    </source>
</reference>
<dbReference type="Proteomes" id="UP001162972">
    <property type="component" value="Chromosome 8"/>
</dbReference>
<protein>
    <submittedName>
        <fullName evidence="1">Uncharacterized protein</fullName>
    </submittedName>
</protein>
<organism evidence="1 2">
    <name type="scientific">Salix udensis</name>
    <dbReference type="NCBI Taxonomy" id="889485"/>
    <lineage>
        <taxon>Eukaryota</taxon>
        <taxon>Viridiplantae</taxon>
        <taxon>Streptophyta</taxon>
        <taxon>Embryophyta</taxon>
        <taxon>Tracheophyta</taxon>
        <taxon>Spermatophyta</taxon>
        <taxon>Magnoliopsida</taxon>
        <taxon>eudicotyledons</taxon>
        <taxon>Gunneridae</taxon>
        <taxon>Pentapetalae</taxon>
        <taxon>rosids</taxon>
        <taxon>fabids</taxon>
        <taxon>Malpighiales</taxon>
        <taxon>Salicaceae</taxon>
        <taxon>Saliceae</taxon>
        <taxon>Salix</taxon>
    </lineage>
</organism>
<accession>A0AAD6KSD6</accession>
<evidence type="ECO:0000313" key="2">
    <source>
        <dbReference type="Proteomes" id="UP001162972"/>
    </source>
</evidence>
<gene>
    <name evidence="1" type="ORF">OIU84_020473</name>
</gene>
<name>A0AAD6KSD6_9ROSI</name>
<evidence type="ECO:0000313" key="1">
    <source>
        <dbReference type="EMBL" id="KAJ6428826.1"/>
    </source>
</evidence>
<dbReference type="AlphaFoldDB" id="A0AAD6KSD6"/>
<comment type="caution">
    <text evidence="1">The sequence shown here is derived from an EMBL/GenBank/DDBJ whole genome shotgun (WGS) entry which is preliminary data.</text>
</comment>
<proteinExistence type="predicted"/>
<sequence>MALFCRWPSAAENITPHVSHLSPQTQTSLSVLYLTHKTLKR</sequence>
<dbReference type="EMBL" id="JAPFFJ010000004">
    <property type="protein sequence ID" value="KAJ6428826.1"/>
    <property type="molecule type" value="Genomic_DNA"/>
</dbReference>